<sequence>MIIIASHDETEGNQQLKVEMIIIASDYETEGTPFSSNPTRPGWVAGGAGGQIYWEIAFLYAIGSWTAPAAEPSDELAGAVQKDFYEITELRAEITEVIKVFTKDLIGEDGEKERQVAMEVV</sequence>
<comment type="caution">
    <text evidence="1">The sequence shown here is derived from an EMBL/GenBank/DDBJ whole genome shotgun (WGS) entry which is preliminary data.</text>
</comment>
<reference evidence="1 2" key="1">
    <citation type="submission" date="2019-03" db="EMBL/GenBank/DDBJ databases">
        <title>First draft genome of Liparis tanakae, snailfish: a comprehensive survey of snailfish specific genes.</title>
        <authorList>
            <person name="Kim W."/>
            <person name="Song I."/>
            <person name="Jeong J.-H."/>
            <person name="Kim D."/>
            <person name="Kim S."/>
            <person name="Ryu S."/>
            <person name="Song J.Y."/>
            <person name="Lee S.K."/>
        </authorList>
    </citation>
    <scope>NUCLEOTIDE SEQUENCE [LARGE SCALE GENOMIC DNA]</scope>
    <source>
        <tissue evidence="1">Muscle</tissue>
    </source>
</reference>
<gene>
    <name evidence="1" type="ORF">EYF80_006354</name>
</gene>
<evidence type="ECO:0000313" key="2">
    <source>
        <dbReference type="Proteomes" id="UP000314294"/>
    </source>
</evidence>
<evidence type="ECO:0000313" key="1">
    <source>
        <dbReference type="EMBL" id="TNN83373.1"/>
    </source>
</evidence>
<accession>A0A4Z2J1P9</accession>
<dbReference type="Proteomes" id="UP000314294">
    <property type="component" value="Unassembled WGS sequence"/>
</dbReference>
<dbReference type="EMBL" id="SRLO01000033">
    <property type="protein sequence ID" value="TNN83373.1"/>
    <property type="molecule type" value="Genomic_DNA"/>
</dbReference>
<organism evidence="1 2">
    <name type="scientific">Liparis tanakae</name>
    <name type="common">Tanaka's snailfish</name>
    <dbReference type="NCBI Taxonomy" id="230148"/>
    <lineage>
        <taxon>Eukaryota</taxon>
        <taxon>Metazoa</taxon>
        <taxon>Chordata</taxon>
        <taxon>Craniata</taxon>
        <taxon>Vertebrata</taxon>
        <taxon>Euteleostomi</taxon>
        <taxon>Actinopterygii</taxon>
        <taxon>Neopterygii</taxon>
        <taxon>Teleostei</taxon>
        <taxon>Neoteleostei</taxon>
        <taxon>Acanthomorphata</taxon>
        <taxon>Eupercaria</taxon>
        <taxon>Perciformes</taxon>
        <taxon>Cottioidei</taxon>
        <taxon>Cottales</taxon>
        <taxon>Liparidae</taxon>
        <taxon>Liparis</taxon>
    </lineage>
</organism>
<proteinExistence type="predicted"/>
<keyword evidence="2" id="KW-1185">Reference proteome</keyword>
<dbReference type="AlphaFoldDB" id="A0A4Z2J1P9"/>
<protein>
    <submittedName>
        <fullName evidence="1">Uncharacterized protein</fullName>
    </submittedName>
</protein>
<name>A0A4Z2J1P9_9TELE</name>